<gene>
    <name evidence="1" type="ORF">MYCIT1_LOCUS30169</name>
</gene>
<proteinExistence type="predicted"/>
<sequence length="164" mass="18319">MHVVERLLHLAKTSRTNILLLSVVHAGPGPHAFSFLPRPLDTGRGSCSSRVLSCYNRTALPLDEITRLASSFIILRAAACQATEDKCLIERAVFCQSALVGARRQRILQASYSSSVKQLAAANYHNLWAFVHPGRGSMNRELKKSIVGRHSTQLFRDLRREILR</sequence>
<dbReference type="EMBL" id="CAVNYO010000440">
    <property type="protein sequence ID" value="CAK5279865.1"/>
    <property type="molecule type" value="Genomic_DNA"/>
</dbReference>
<dbReference type="AlphaFoldDB" id="A0AAD2K581"/>
<keyword evidence="2" id="KW-1185">Reference proteome</keyword>
<name>A0AAD2K581_9AGAR</name>
<reference evidence="1" key="1">
    <citation type="submission" date="2023-11" db="EMBL/GenBank/DDBJ databases">
        <authorList>
            <person name="De Vega J J."/>
            <person name="De Vega J J."/>
        </authorList>
    </citation>
    <scope>NUCLEOTIDE SEQUENCE</scope>
</reference>
<evidence type="ECO:0000313" key="1">
    <source>
        <dbReference type="EMBL" id="CAK5279865.1"/>
    </source>
</evidence>
<evidence type="ECO:0000313" key="2">
    <source>
        <dbReference type="Proteomes" id="UP001295794"/>
    </source>
</evidence>
<comment type="caution">
    <text evidence="1">The sequence shown here is derived from an EMBL/GenBank/DDBJ whole genome shotgun (WGS) entry which is preliminary data.</text>
</comment>
<organism evidence="1 2">
    <name type="scientific">Mycena citricolor</name>
    <dbReference type="NCBI Taxonomy" id="2018698"/>
    <lineage>
        <taxon>Eukaryota</taxon>
        <taxon>Fungi</taxon>
        <taxon>Dikarya</taxon>
        <taxon>Basidiomycota</taxon>
        <taxon>Agaricomycotina</taxon>
        <taxon>Agaricomycetes</taxon>
        <taxon>Agaricomycetidae</taxon>
        <taxon>Agaricales</taxon>
        <taxon>Marasmiineae</taxon>
        <taxon>Mycenaceae</taxon>
        <taxon>Mycena</taxon>
    </lineage>
</organism>
<dbReference type="Proteomes" id="UP001295794">
    <property type="component" value="Unassembled WGS sequence"/>
</dbReference>
<protein>
    <submittedName>
        <fullName evidence="1">Uncharacterized protein</fullName>
    </submittedName>
</protein>
<accession>A0AAD2K581</accession>